<proteinExistence type="predicted"/>
<feature type="domain" description="Major facilitator superfamily (MFS) profile" evidence="2">
    <location>
        <begin position="18"/>
        <end position="413"/>
    </location>
</feature>
<keyword evidence="1" id="KW-0472">Membrane</keyword>
<keyword evidence="1" id="KW-0812">Transmembrane</keyword>
<feature type="transmembrane region" description="Helical" evidence="1">
    <location>
        <begin position="173"/>
        <end position="193"/>
    </location>
</feature>
<comment type="caution">
    <text evidence="3">The sequence shown here is derived from an EMBL/GenBank/DDBJ whole genome shotgun (WGS) entry which is preliminary data.</text>
</comment>
<dbReference type="EMBL" id="PHNJ01000010">
    <property type="protein sequence ID" value="TYL37320.1"/>
    <property type="molecule type" value="Genomic_DNA"/>
</dbReference>
<feature type="transmembrane region" description="Helical" evidence="1">
    <location>
        <begin position="57"/>
        <end position="77"/>
    </location>
</feature>
<dbReference type="Pfam" id="PF07690">
    <property type="entry name" value="MFS_1"/>
    <property type="match status" value="1"/>
</dbReference>
<feature type="transmembrane region" description="Helical" evidence="1">
    <location>
        <begin position="84"/>
        <end position="100"/>
    </location>
</feature>
<dbReference type="PROSITE" id="PS50850">
    <property type="entry name" value="MFS"/>
    <property type="match status" value="1"/>
</dbReference>
<dbReference type="InterPro" id="IPR050327">
    <property type="entry name" value="Proton-linked_MCT"/>
</dbReference>
<feature type="transmembrane region" description="Helical" evidence="1">
    <location>
        <begin position="237"/>
        <end position="258"/>
    </location>
</feature>
<dbReference type="InterPro" id="IPR036259">
    <property type="entry name" value="MFS_trans_sf"/>
</dbReference>
<dbReference type="GO" id="GO:0022857">
    <property type="term" value="F:transmembrane transporter activity"/>
    <property type="evidence" value="ECO:0007669"/>
    <property type="project" value="InterPro"/>
</dbReference>
<feature type="transmembrane region" description="Helical" evidence="1">
    <location>
        <begin position="387"/>
        <end position="408"/>
    </location>
</feature>
<gene>
    <name evidence="3" type="ORF">CV102_16990</name>
</gene>
<protein>
    <submittedName>
        <fullName evidence="3">MFS transporter</fullName>
    </submittedName>
</protein>
<evidence type="ECO:0000313" key="3">
    <source>
        <dbReference type="EMBL" id="TYL37320.1"/>
    </source>
</evidence>
<feature type="transmembrane region" description="Helical" evidence="1">
    <location>
        <begin position="12"/>
        <end position="37"/>
    </location>
</feature>
<dbReference type="PANTHER" id="PTHR11360">
    <property type="entry name" value="MONOCARBOXYLATE TRANSPORTER"/>
    <property type="match status" value="1"/>
</dbReference>
<dbReference type="Gene3D" id="1.20.1250.20">
    <property type="entry name" value="MFS general substrate transporter like domains"/>
    <property type="match status" value="2"/>
</dbReference>
<evidence type="ECO:0000256" key="1">
    <source>
        <dbReference type="SAM" id="Phobius"/>
    </source>
</evidence>
<dbReference type="InterPro" id="IPR011701">
    <property type="entry name" value="MFS"/>
</dbReference>
<dbReference type="RefSeq" id="WP_148859183.1">
    <property type="nucleotide sequence ID" value="NZ_PHNJ01000010.1"/>
</dbReference>
<feature type="transmembrane region" description="Helical" evidence="1">
    <location>
        <begin position="106"/>
        <end position="128"/>
    </location>
</feature>
<dbReference type="SUPFAM" id="SSF103473">
    <property type="entry name" value="MFS general substrate transporter"/>
    <property type="match status" value="1"/>
</dbReference>
<keyword evidence="4" id="KW-1185">Reference proteome</keyword>
<dbReference type="PANTHER" id="PTHR11360:SF284">
    <property type="entry name" value="EG:103B4.3 PROTEIN-RELATED"/>
    <property type="match status" value="1"/>
</dbReference>
<name>A0A8J8Q507_9EURY</name>
<feature type="transmembrane region" description="Helical" evidence="1">
    <location>
        <begin position="357"/>
        <end position="381"/>
    </location>
</feature>
<sequence>MTLCSPSRFVDEIYYGWVVVAACFLGSLVVFGLSYSFGVFLDPMVDEFERSRSVTTIAFSVQMIVLSVGAVIVGILIDRYGNRSMLAVGGVLLCGGLVWSSQASSIATLILAYGFVTGLGLSIIYVISYATVPKWFDRRVGFASGVASTGLGVGMIVSAPASNVLIERIGWRSSLLVLAGVAAALLMIMGAIIRDEPAADSVPSAEFKSDAARSRSASLRKRLEIISSLARTRSFRYVFASWMLIYASLYVILAHIVAHATDLGLSRATGAALIAIIGVTTILGRVAIGFLADRIDRTRVFAVCSALMGVSTLAVPILETKLSLFGFAIGFGLGYGGNGALLGPLTADHFGRSNLNAVFGLVSASIGLSGLGAPYLAAVGYETMASYAPAFAAAGIAAIAGAGLLLVVGEERES</sequence>
<dbReference type="AlphaFoldDB" id="A0A8J8Q507"/>
<dbReference type="OrthoDB" id="359492at2157"/>
<feature type="transmembrane region" description="Helical" evidence="1">
    <location>
        <begin position="324"/>
        <end position="345"/>
    </location>
</feature>
<evidence type="ECO:0000259" key="2">
    <source>
        <dbReference type="PROSITE" id="PS50850"/>
    </source>
</evidence>
<reference evidence="3" key="1">
    <citation type="submission" date="2017-11" db="EMBL/GenBank/DDBJ databases">
        <authorList>
            <person name="Kajale S.C."/>
            <person name="Sharma A."/>
        </authorList>
    </citation>
    <scope>NUCLEOTIDE SEQUENCE</scope>
    <source>
        <strain evidence="3">LS1_42</strain>
    </source>
</reference>
<dbReference type="Proteomes" id="UP000766904">
    <property type="component" value="Unassembled WGS sequence"/>
</dbReference>
<organism evidence="3 4">
    <name type="scientific">Natronococcus pandeyae</name>
    <dbReference type="NCBI Taxonomy" id="2055836"/>
    <lineage>
        <taxon>Archaea</taxon>
        <taxon>Methanobacteriati</taxon>
        <taxon>Methanobacteriota</taxon>
        <taxon>Stenosarchaea group</taxon>
        <taxon>Halobacteria</taxon>
        <taxon>Halobacteriales</taxon>
        <taxon>Natrialbaceae</taxon>
        <taxon>Natronococcus</taxon>
    </lineage>
</organism>
<feature type="transmembrane region" description="Helical" evidence="1">
    <location>
        <begin position="300"/>
        <end position="318"/>
    </location>
</feature>
<dbReference type="InterPro" id="IPR020846">
    <property type="entry name" value="MFS_dom"/>
</dbReference>
<feature type="transmembrane region" description="Helical" evidence="1">
    <location>
        <begin position="270"/>
        <end position="288"/>
    </location>
</feature>
<evidence type="ECO:0000313" key="4">
    <source>
        <dbReference type="Proteomes" id="UP000766904"/>
    </source>
</evidence>
<feature type="transmembrane region" description="Helical" evidence="1">
    <location>
        <begin position="140"/>
        <end position="161"/>
    </location>
</feature>
<keyword evidence="1" id="KW-1133">Transmembrane helix</keyword>
<accession>A0A8J8Q507</accession>